<dbReference type="GO" id="GO:0016849">
    <property type="term" value="F:phosphorus-oxygen lyase activity"/>
    <property type="evidence" value="ECO:0007669"/>
    <property type="project" value="TreeGrafter"/>
</dbReference>
<keyword evidence="11" id="KW-0735">Signal-anchor</keyword>
<protein>
    <recommendedName>
        <fullName evidence="6">ADP-ribosyl cyclase/cyclic ADP-ribose hydrolase 1</fullName>
        <ecNumber evidence="5">2.4.99.20</ecNumber>
        <ecNumber evidence="4">3.2.2.6</ecNumber>
    </recommendedName>
    <alternativeName>
        <fullName evidence="21">2'-phospho-ADP-ribosyl cyclase</fullName>
    </alternativeName>
    <alternativeName>
        <fullName evidence="19">2'-phospho-ADP-ribosyl cyclase/2'-phospho-cyclic-ADP-ribose transferase</fullName>
    </alternativeName>
    <alternativeName>
        <fullName evidence="17">2'-phospho-cyclic-ADP-ribose transferase</fullName>
    </alternativeName>
    <alternativeName>
        <fullName evidence="20">ADP-ribosyl cyclase 1</fullName>
    </alternativeName>
    <alternativeName>
        <fullName evidence="18">Cyclic ADP-ribose hydrolase 1</fullName>
    </alternativeName>
</protein>
<evidence type="ECO:0000256" key="11">
    <source>
        <dbReference type="ARBA" id="ARBA00022968"/>
    </source>
</evidence>
<dbReference type="EMBL" id="JAPFRF010000006">
    <property type="protein sequence ID" value="KAJ7329298.1"/>
    <property type="molecule type" value="Genomic_DNA"/>
</dbReference>
<keyword evidence="10" id="KW-0521">NADP</keyword>
<evidence type="ECO:0000256" key="12">
    <source>
        <dbReference type="ARBA" id="ARBA00022989"/>
    </source>
</evidence>
<evidence type="ECO:0000256" key="9">
    <source>
        <dbReference type="ARBA" id="ARBA00022801"/>
    </source>
</evidence>
<evidence type="ECO:0000313" key="24">
    <source>
        <dbReference type="EMBL" id="KAJ7329298.1"/>
    </source>
</evidence>
<evidence type="ECO:0000256" key="16">
    <source>
        <dbReference type="ARBA" id="ARBA00023180"/>
    </source>
</evidence>
<keyword evidence="14 23" id="KW-0472">Membrane</keyword>
<dbReference type="GO" id="GO:0030890">
    <property type="term" value="P:positive regulation of B cell proliferation"/>
    <property type="evidence" value="ECO:0007669"/>
    <property type="project" value="TreeGrafter"/>
</dbReference>
<keyword evidence="25" id="KW-1185">Reference proteome</keyword>
<comment type="subcellular location">
    <subcellularLocation>
        <location evidence="1">Membrane</location>
        <topology evidence="1">Single-pass type II membrane protein</topology>
    </subcellularLocation>
</comment>
<comment type="subunit">
    <text evidence="3">Homodimer.</text>
</comment>
<dbReference type="Pfam" id="PF02267">
    <property type="entry name" value="Rib_hydrolayse"/>
    <property type="match status" value="1"/>
</dbReference>
<keyword evidence="12 23" id="KW-1133">Transmembrane helix</keyword>
<dbReference type="Gene3D" id="1.20.82.10">
    <property type="entry name" value="ADP Ribosyl Cyclase, Chain A, domain 1"/>
    <property type="match status" value="2"/>
</dbReference>
<proteinExistence type="inferred from homology"/>
<evidence type="ECO:0000313" key="25">
    <source>
        <dbReference type="Proteomes" id="UP001142489"/>
    </source>
</evidence>
<evidence type="ECO:0000256" key="13">
    <source>
        <dbReference type="ARBA" id="ARBA00023027"/>
    </source>
</evidence>
<evidence type="ECO:0000256" key="2">
    <source>
        <dbReference type="ARBA" id="ARBA00005406"/>
    </source>
</evidence>
<accession>A0A9Q1B222</accession>
<organism evidence="24 25">
    <name type="scientific">Phrynocephalus forsythii</name>
    <dbReference type="NCBI Taxonomy" id="171643"/>
    <lineage>
        <taxon>Eukaryota</taxon>
        <taxon>Metazoa</taxon>
        <taxon>Chordata</taxon>
        <taxon>Craniata</taxon>
        <taxon>Vertebrata</taxon>
        <taxon>Euteleostomi</taxon>
        <taxon>Lepidosauria</taxon>
        <taxon>Squamata</taxon>
        <taxon>Bifurcata</taxon>
        <taxon>Unidentata</taxon>
        <taxon>Episquamata</taxon>
        <taxon>Toxicofera</taxon>
        <taxon>Iguania</taxon>
        <taxon>Acrodonta</taxon>
        <taxon>Agamidae</taxon>
        <taxon>Agaminae</taxon>
        <taxon>Phrynocephalus</taxon>
    </lineage>
</organism>
<evidence type="ECO:0000256" key="4">
    <source>
        <dbReference type="ARBA" id="ARBA00011982"/>
    </source>
</evidence>
<keyword evidence="8 23" id="KW-0812">Transmembrane</keyword>
<evidence type="ECO:0000256" key="8">
    <source>
        <dbReference type="ARBA" id="ARBA00022692"/>
    </source>
</evidence>
<dbReference type="GO" id="GO:0016740">
    <property type="term" value="F:transferase activity"/>
    <property type="evidence" value="ECO:0007669"/>
    <property type="project" value="UniProtKB-KW"/>
</dbReference>
<dbReference type="AlphaFoldDB" id="A0A9Q1B222"/>
<evidence type="ECO:0000256" key="18">
    <source>
        <dbReference type="ARBA" id="ARBA00030272"/>
    </source>
</evidence>
<evidence type="ECO:0000256" key="20">
    <source>
        <dbReference type="ARBA" id="ARBA00031355"/>
    </source>
</evidence>
<dbReference type="Proteomes" id="UP001142489">
    <property type="component" value="Unassembled WGS sequence"/>
</dbReference>
<sequence length="340" mass="38671">MPFPNSSSSTQRQKWILAGIVAPLVIILVIMLLVVLIPGRKKTPSSQDLDWKGKGTDKYFQEIILGRCYNYIATKNSELRYALWEHMKWPSRLLHPYSGTPSQWRSGLLHLCCLSGNRDTDCIKIWELLQNAFMYKDPCSVTEEDYKPLMEFASYPVPCNKSLFWSKTNDLVHRYTKANSDFLTLEDTLIGYIADGISWCGKPSSPGVNYKSCPKWTECESNPSTIYWKMASKMFAEAACGTVQVMLNGSTESDAFRSNSIFGSIEIFNLNPDKVSKVHIWLMHNIDGPQSESCTGHSITKLKKILESRQIMVSCEDNYRPVQLLQCMNNPDHTTCRICS</sequence>
<feature type="transmembrane region" description="Helical" evidence="23">
    <location>
        <begin position="15"/>
        <end position="37"/>
    </location>
</feature>
<evidence type="ECO:0000256" key="3">
    <source>
        <dbReference type="ARBA" id="ARBA00011738"/>
    </source>
</evidence>
<keyword evidence="15" id="KW-1015">Disulfide bond</keyword>
<dbReference type="GO" id="GO:0061809">
    <property type="term" value="F:NAD+ nucleosidase activity, cyclic ADP-ribose generating"/>
    <property type="evidence" value="ECO:0007669"/>
    <property type="project" value="UniProtKB-EC"/>
</dbReference>
<dbReference type="EC" id="2.4.99.20" evidence="5"/>
<evidence type="ECO:0000256" key="23">
    <source>
        <dbReference type="SAM" id="Phobius"/>
    </source>
</evidence>
<dbReference type="OrthoDB" id="10028716at2759"/>
<comment type="similarity">
    <text evidence="2">Belongs to the ADP-ribosyl cyclase family.</text>
</comment>
<evidence type="ECO:0000256" key="19">
    <source>
        <dbReference type="ARBA" id="ARBA00030418"/>
    </source>
</evidence>
<dbReference type="SUPFAM" id="SSF52309">
    <property type="entry name" value="N-(deoxy)ribosyltransferase-like"/>
    <property type="match status" value="1"/>
</dbReference>
<comment type="catalytic activity">
    <reaction evidence="22">
        <text>NAD(+) + H2O = ADP-D-ribose + nicotinamide + H(+)</text>
        <dbReference type="Rhea" id="RHEA:16301"/>
        <dbReference type="ChEBI" id="CHEBI:15377"/>
        <dbReference type="ChEBI" id="CHEBI:15378"/>
        <dbReference type="ChEBI" id="CHEBI:17154"/>
        <dbReference type="ChEBI" id="CHEBI:57540"/>
        <dbReference type="ChEBI" id="CHEBI:57967"/>
        <dbReference type="EC" id="3.2.2.6"/>
    </reaction>
</comment>
<dbReference type="Gene3D" id="3.40.50.720">
    <property type="entry name" value="NAD(P)-binding Rossmann-like Domain"/>
    <property type="match status" value="1"/>
</dbReference>
<evidence type="ECO:0000256" key="6">
    <source>
        <dbReference type="ARBA" id="ARBA00015644"/>
    </source>
</evidence>
<dbReference type="CDD" id="cd04759">
    <property type="entry name" value="Rib_hydrolase"/>
    <property type="match status" value="1"/>
</dbReference>
<gene>
    <name evidence="24" type="ORF">JRQ81_015472</name>
</gene>
<evidence type="ECO:0000256" key="5">
    <source>
        <dbReference type="ARBA" id="ARBA00012600"/>
    </source>
</evidence>
<keyword evidence="16" id="KW-0325">Glycoprotein</keyword>
<reference evidence="24" key="1">
    <citation type="journal article" date="2023" name="DNA Res.">
        <title>Chromosome-level genome assembly of Phrynocephalus forsythii using third-generation DNA sequencing and Hi-C analysis.</title>
        <authorList>
            <person name="Qi Y."/>
            <person name="Zhao W."/>
            <person name="Zhao Y."/>
            <person name="Niu C."/>
            <person name="Cao S."/>
            <person name="Zhang Y."/>
        </authorList>
    </citation>
    <scope>NUCLEOTIDE SEQUENCE</scope>
    <source>
        <tissue evidence="24">Muscle</tissue>
    </source>
</reference>
<keyword evidence="7" id="KW-0808">Transferase</keyword>
<evidence type="ECO:0000256" key="17">
    <source>
        <dbReference type="ARBA" id="ARBA00029787"/>
    </source>
</evidence>
<dbReference type="InterPro" id="IPR003193">
    <property type="entry name" value="ADP-ribosyl_cyclase"/>
</dbReference>
<comment type="caution">
    <text evidence="24">The sequence shown here is derived from an EMBL/GenBank/DDBJ whole genome shotgun (WGS) entry which is preliminary data.</text>
</comment>
<dbReference type="EC" id="3.2.2.6" evidence="4"/>
<keyword evidence="9" id="KW-0378">Hydrolase</keyword>
<dbReference type="PANTHER" id="PTHR10912">
    <property type="entry name" value="ADP-RIBOSYL CYCLASE"/>
    <property type="match status" value="1"/>
</dbReference>
<name>A0A9Q1B222_9SAUR</name>
<evidence type="ECO:0000256" key="22">
    <source>
        <dbReference type="ARBA" id="ARBA00049238"/>
    </source>
</evidence>
<dbReference type="PANTHER" id="PTHR10912:SF5">
    <property type="entry name" value="ADP-RIBOSYL CYCLASE_CYCLIC ADP-RIBOSE HYDROLASE 1"/>
    <property type="match status" value="1"/>
</dbReference>
<evidence type="ECO:0000256" key="1">
    <source>
        <dbReference type="ARBA" id="ARBA00004606"/>
    </source>
</evidence>
<evidence type="ECO:0000256" key="21">
    <source>
        <dbReference type="ARBA" id="ARBA00031840"/>
    </source>
</evidence>
<evidence type="ECO:0000256" key="14">
    <source>
        <dbReference type="ARBA" id="ARBA00023136"/>
    </source>
</evidence>
<evidence type="ECO:0000256" key="7">
    <source>
        <dbReference type="ARBA" id="ARBA00022679"/>
    </source>
</evidence>
<evidence type="ECO:0000256" key="15">
    <source>
        <dbReference type="ARBA" id="ARBA00023157"/>
    </source>
</evidence>
<dbReference type="GO" id="GO:0005886">
    <property type="term" value="C:plasma membrane"/>
    <property type="evidence" value="ECO:0007669"/>
    <property type="project" value="TreeGrafter"/>
</dbReference>
<evidence type="ECO:0000256" key="10">
    <source>
        <dbReference type="ARBA" id="ARBA00022857"/>
    </source>
</evidence>
<keyword evidence="13" id="KW-0520">NAD</keyword>